<keyword evidence="1" id="KW-1133">Transmembrane helix</keyword>
<proteinExistence type="predicted"/>
<accession>A0A7I8DKK1</accession>
<keyword evidence="1" id="KW-0812">Transmembrane</keyword>
<evidence type="ECO:0000256" key="1">
    <source>
        <dbReference type="SAM" id="Phobius"/>
    </source>
</evidence>
<gene>
    <name evidence="2" type="ORF">bsdcttw_18930</name>
</gene>
<reference evidence="2 3" key="1">
    <citation type="submission" date="2020-08" db="EMBL/GenBank/DDBJ databases">
        <title>Draft genome sequencing of an Anaerocolumna strain isolated from anoxic soil subjected to BSD treatment.</title>
        <authorList>
            <person name="Uek A."/>
            <person name="Tonouchi A."/>
        </authorList>
    </citation>
    <scope>NUCLEOTIDE SEQUENCE [LARGE SCALE GENOMIC DNA]</scope>
    <source>
        <strain evidence="2 3">CTTW</strain>
    </source>
</reference>
<dbReference type="AlphaFoldDB" id="A0A7I8DKK1"/>
<dbReference type="KEGG" id="acht:bsdcttw_18930"/>
<dbReference type="EMBL" id="AP023368">
    <property type="protein sequence ID" value="BCJ98852.1"/>
    <property type="molecule type" value="Genomic_DNA"/>
</dbReference>
<evidence type="ECO:0000313" key="2">
    <source>
        <dbReference type="EMBL" id="BCJ98852.1"/>
    </source>
</evidence>
<reference evidence="2 3" key="2">
    <citation type="submission" date="2020-08" db="EMBL/GenBank/DDBJ databases">
        <authorList>
            <person name="Ueki A."/>
            <person name="Tonouchi A."/>
        </authorList>
    </citation>
    <scope>NUCLEOTIDE SEQUENCE [LARGE SCALE GENOMIC DNA]</scope>
    <source>
        <strain evidence="2 3">CTTW</strain>
    </source>
</reference>
<evidence type="ECO:0000313" key="3">
    <source>
        <dbReference type="Proteomes" id="UP000515703"/>
    </source>
</evidence>
<name>A0A7I8DKK1_9FIRM</name>
<keyword evidence="1" id="KW-0472">Membrane</keyword>
<dbReference type="Proteomes" id="UP000515703">
    <property type="component" value="Chromosome"/>
</dbReference>
<keyword evidence="3" id="KW-1185">Reference proteome</keyword>
<feature type="transmembrane region" description="Helical" evidence="1">
    <location>
        <begin position="6"/>
        <end position="27"/>
    </location>
</feature>
<protein>
    <submittedName>
        <fullName evidence="2">Uncharacterized protein</fullName>
    </submittedName>
</protein>
<sequence>MLNPPLFHFIIVIVIILISISTCIYRLKLCINIDYITDALEIVILFKYRKKKKYLKYFIKPIDNANN</sequence>
<organism evidence="2 3">
    <name type="scientific">Anaerocolumna chitinilytica</name>
    <dbReference type="NCBI Taxonomy" id="1727145"/>
    <lineage>
        <taxon>Bacteria</taxon>
        <taxon>Bacillati</taxon>
        <taxon>Bacillota</taxon>
        <taxon>Clostridia</taxon>
        <taxon>Lachnospirales</taxon>
        <taxon>Lachnospiraceae</taxon>
        <taxon>Anaerocolumna</taxon>
    </lineage>
</organism>